<keyword evidence="1" id="KW-1133">Transmembrane helix</keyword>
<proteinExistence type="predicted"/>
<keyword evidence="3" id="KW-1185">Reference proteome</keyword>
<dbReference type="AlphaFoldDB" id="A0AAJ1U826"/>
<name>A0AAJ1U826_9RHOB</name>
<comment type="caution">
    <text evidence="2">The sequence shown here is derived from an EMBL/GenBank/DDBJ whole genome shotgun (WGS) entry which is preliminary data.</text>
</comment>
<sequence>MINPRHFIRMARWARRPPSRRMVITVLIVVGLAAVIVGIERTIGWPEWMQVAPGPIRPTR</sequence>
<reference evidence="2" key="2">
    <citation type="submission" date="2023-04" db="EMBL/GenBank/DDBJ databases">
        <title>'Rhodoalgimonas zhirmunskyi' gen. nov., isolated from a red alga.</title>
        <authorList>
            <person name="Nedashkovskaya O.I."/>
            <person name="Otstavnykh N.Y."/>
            <person name="Bystritskaya E.P."/>
            <person name="Balabanova L.A."/>
            <person name="Isaeva M.P."/>
        </authorList>
    </citation>
    <scope>NUCLEOTIDE SEQUENCE</scope>
    <source>
        <strain evidence="2">10Alg 79</strain>
    </source>
</reference>
<evidence type="ECO:0000313" key="3">
    <source>
        <dbReference type="Proteomes" id="UP001227162"/>
    </source>
</evidence>
<organism evidence="2 3">
    <name type="scientific">Rhodalgimonas zhirmunskyi</name>
    <dbReference type="NCBI Taxonomy" id="2964767"/>
    <lineage>
        <taxon>Bacteria</taxon>
        <taxon>Pseudomonadati</taxon>
        <taxon>Pseudomonadota</taxon>
        <taxon>Alphaproteobacteria</taxon>
        <taxon>Rhodobacterales</taxon>
        <taxon>Roseobacteraceae</taxon>
        <taxon>Rhodalgimonas</taxon>
    </lineage>
</organism>
<feature type="transmembrane region" description="Helical" evidence="1">
    <location>
        <begin position="21"/>
        <end position="39"/>
    </location>
</feature>
<gene>
    <name evidence="2" type="ORF">NOI20_01775</name>
</gene>
<evidence type="ECO:0000256" key="1">
    <source>
        <dbReference type="SAM" id="Phobius"/>
    </source>
</evidence>
<accession>A0AAJ1U826</accession>
<dbReference type="EMBL" id="JANFFA010000001">
    <property type="protein sequence ID" value="MDQ2092833.1"/>
    <property type="molecule type" value="Genomic_DNA"/>
</dbReference>
<dbReference type="Proteomes" id="UP001227162">
    <property type="component" value="Unassembled WGS sequence"/>
</dbReference>
<evidence type="ECO:0000313" key="2">
    <source>
        <dbReference type="EMBL" id="MDQ2092833.1"/>
    </source>
</evidence>
<reference evidence="2" key="1">
    <citation type="submission" date="2022-07" db="EMBL/GenBank/DDBJ databases">
        <authorList>
            <person name="Otstavnykh N."/>
            <person name="Isaeva M."/>
            <person name="Bystritskaya E."/>
        </authorList>
    </citation>
    <scope>NUCLEOTIDE SEQUENCE</scope>
    <source>
        <strain evidence="2">10Alg 79</strain>
    </source>
</reference>
<keyword evidence="1" id="KW-0472">Membrane</keyword>
<keyword evidence="1" id="KW-0812">Transmembrane</keyword>
<protein>
    <submittedName>
        <fullName evidence="2">Uncharacterized protein</fullName>
    </submittedName>
</protein>